<evidence type="ECO:0000256" key="4">
    <source>
        <dbReference type="ARBA" id="ARBA00023136"/>
    </source>
</evidence>
<evidence type="ECO:0000256" key="1">
    <source>
        <dbReference type="ARBA" id="ARBA00004141"/>
    </source>
</evidence>
<dbReference type="Gene3D" id="1.20.1530.20">
    <property type="match status" value="1"/>
</dbReference>
<accession>A0ABU3BZA8</accession>
<dbReference type="RefSeq" id="WP_311652450.1">
    <property type="nucleotide sequence ID" value="NZ_JAVRIB010000006.1"/>
</dbReference>
<dbReference type="PANTHER" id="PTHR10361">
    <property type="entry name" value="SODIUM-BILE ACID COTRANSPORTER"/>
    <property type="match status" value="1"/>
</dbReference>
<gene>
    <name evidence="6" type="ORF">RM532_06750</name>
</gene>
<comment type="subcellular location">
    <subcellularLocation>
        <location evidence="1">Membrane</location>
        <topology evidence="1">Multi-pass membrane protein</topology>
    </subcellularLocation>
</comment>
<feature type="transmembrane region" description="Helical" evidence="5">
    <location>
        <begin position="98"/>
        <end position="118"/>
    </location>
</feature>
<keyword evidence="3 5" id="KW-1133">Transmembrane helix</keyword>
<dbReference type="EMBL" id="JAVRIB010000006">
    <property type="protein sequence ID" value="MDT0634651.1"/>
    <property type="molecule type" value="Genomic_DNA"/>
</dbReference>
<dbReference type="InterPro" id="IPR038770">
    <property type="entry name" value="Na+/solute_symporter_sf"/>
</dbReference>
<feature type="transmembrane region" description="Helical" evidence="5">
    <location>
        <begin position="197"/>
        <end position="221"/>
    </location>
</feature>
<dbReference type="InterPro" id="IPR004710">
    <property type="entry name" value="Bilac:Na_transpt"/>
</dbReference>
<feature type="transmembrane region" description="Helical" evidence="5">
    <location>
        <begin position="261"/>
        <end position="282"/>
    </location>
</feature>
<reference evidence="6 7" key="1">
    <citation type="submission" date="2023-09" db="EMBL/GenBank/DDBJ databases">
        <authorList>
            <person name="Rey-Velasco X."/>
        </authorList>
    </citation>
    <scope>NUCLEOTIDE SEQUENCE [LARGE SCALE GENOMIC DNA]</scope>
    <source>
        <strain evidence="6 7">W335</strain>
    </source>
</reference>
<sequence>MDQTPLIEIGLPISLMIIMAGMGLTLTLGHFREVLLAPRALIVGTAAQILLIPAIAFAVIEIMGLPPLIAVGLIVVAACPGGTTSNVFTFLAKGNVALSILLTVIASLITIVTLPLFTNMALDLYTTMDADAPLRLPVLRTVVTLAVIVILPVAAGMALRARRPALAASAERFVGAFGMLVLALLIVAIVYQTRDDILSLLAQAGPAAAILNIAGITIGLASGYLSGIALRDALTIAIEVGIKNGTLGLLVALTLLDSPEIAIPSAVYGVLMFGFGALLVAWGRRRVSPVPESGVAP</sequence>
<evidence type="ECO:0000256" key="5">
    <source>
        <dbReference type="SAM" id="Phobius"/>
    </source>
</evidence>
<evidence type="ECO:0000313" key="6">
    <source>
        <dbReference type="EMBL" id="MDT0634651.1"/>
    </source>
</evidence>
<keyword evidence="2 5" id="KW-0812">Transmembrane</keyword>
<dbReference type="PANTHER" id="PTHR10361:SF24">
    <property type="entry name" value="P3 PROTEIN"/>
    <property type="match status" value="1"/>
</dbReference>
<evidence type="ECO:0000313" key="7">
    <source>
        <dbReference type="Proteomes" id="UP001251857"/>
    </source>
</evidence>
<dbReference type="InterPro" id="IPR002657">
    <property type="entry name" value="BilAc:Na_symport/Acr3"/>
</dbReference>
<feature type="transmembrane region" description="Helical" evidence="5">
    <location>
        <begin position="6"/>
        <end position="28"/>
    </location>
</feature>
<keyword evidence="4 5" id="KW-0472">Membrane</keyword>
<feature type="transmembrane region" description="Helical" evidence="5">
    <location>
        <begin position="173"/>
        <end position="191"/>
    </location>
</feature>
<evidence type="ECO:0000256" key="3">
    <source>
        <dbReference type="ARBA" id="ARBA00022989"/>
    </source>
</evidence>
<evidence type="ECO:0000256" key="2">
    <source>
        <dbReference type="ARBA" id="ARBA00022692"/>
    </source>
</evidence>
<feature type="transmembrane region" description="Helical" evidence="5">
    <location>
        <begin position="233"/>
        <end position="255"/>
    </location>
</feature>
<protein>
    <submittedName>
        <fullName evidence="6">Bile acid:sodium symporter family protein</fullName>
    </submittedName>
</protein>
<name>A0ABU3BZA8_9GAMM</name>
<proteinExistence type="predicted"/>
<feature type="transmembrane region" description="Helical" evidence="5">
    <location>
        <begin position="138"/>
        <end position="161"/>
    </location>
</feature>
<dbReference type="Pfam" id="PF01758">
    <property type="entry name" value="SBF"/>
    <property type="match status" value="1"/>
</dbReference>
<organism evidence="6 7">
    <name type="scientific">Spectribacter hydrogenoxidans</name>
    <dbReference type="NCBI Taxonomy" id="3075608"/>
    <lineage>
        <taxon>Bacteria</taxon>
        <taxon>Pseudomonadati</taxon>
        <taxon>Pseudomonadota</taxon>
        <taxon>Gammaproteobacteria</taxon>
        <taxon>Salinisphaerales</taxon>
        <taxon>Salinisphaeraceae</taxon>
        <taxon>Spectribacter</taxon>
    </lineage>
</organism>
<comment type="caution">
    <text evidence="6">The sequence shown here is derived from an EMBL/GenBank/DDBJ whole genome shotgun (WGS) entry which is preliminary data.</text>
</comment>
<feature type="transmembrane region" description="Helical" evidence="5">
    <location>
        <begin position="68"/>
        <end position="91"/>
    </location>
</feature>
<keyword evidence="7" id="KW-1185">Reference proteome</keyword>
<feature type="transmembrane region" description="Helical" evidence="5">
    <location>
        <begin position="40"/>
        <end position="62"/>
    </location>
</feature>
<dbReference type="Proteomes" id="UP001251857">
    <property type="component" value="Unassembled WGS sequence"/>
</dbReference>